<reference evidence="2" key="1">
    <citation type="submission" date="2021-01" db="EMBL/GenBank/DDBJ databases">
        <authorList>
            <consortium name="Genoscope - CEA"/>
            <person name="William W."/>
        </authorList>
    </citation>
    <scope>NUCLEOTIDE SEQUENCE</scope>
</reference>
<keyword evidence="1" id="KW-0812">Transmembrane</keyword>
<proteinExistence type="predicted"/>
<evidence type="ECO:0000256" key="1">
    <source>
        <dbReference type="SAM" id="Phobius"/>
    </source>
</evidence>
<gene>
    <name evidence="2" type="ORF">DARMORV10_A05P35130.1</name>
</gene>
<organism evidence="2">
    <name type="scientific">Brassica napus</name>
    <name type="common">Rape</name>
    <dbReference type="NCBI Taxonomy" id="3708"/>
    <lineage>
        <taxon>Eukaryota</taxon>
        <taxon>Viridiplantae</taxon>
        <taxon>Streptophyta</taxon>
        <taxon>Embryophyta</taxon>
        <taxon>Tracheophyta</taxon>
        <taxon>Spermatophyta</taxon>
        <taxon>Magnoliopsida</taxon>
        <taxon>eudicotyledons</taxon>
        <taxon>Gunneridae</taxon>
        <taxon>Pentapetalae</taxon>
        <taxon>rosids</taxon>
        <taxon>malvids</taxon>
        <taxon>Brassicales</taxon>
        <taxon>Brassicaceae</taxon>
        <taxon>Brassiceae</taxon>
        <taxon>Brassica</taxon>
    </lineage>
</organism>
<feature type="transmembrane region" description="Helical" evidence="1">
    <location>
        <begin position="30"/>
        <end position="50"/>
    </location>
</feature>
<keyword evidence="1" id="KW-1133">Transmembrane helix</keyword>
<dbReference type="Proteomes" id="UP001295469">
    <property type="component" value="Chromosome A05"/>
</dbReference>
<name>A0A816TVP8_BRANA</name>
<sequence>MKVETSELLSWRRRSSERCESLSEECGYDGFVLISYSVFSVPLFFVGLAVEEKRCMLMVLTLVLGPILYI</sequence>
<protein>
    <submittedName>
        <fullName evidence="2">(rape) hypothetical protein</fullName>
    </submittedName>
</protein>
<evidence type="ECO:0000313" key="2">
    <source>
        <dbReference type="EMBL" id="CAF2101504.1"/>
    </source>
</evidence>
<dbReference type="AlphaFoldDB" id="A0A816TVP8"/>
<accession>A0A816TVP8</accession>
<dbReference type="EMBL" id="HG994359">
    <property type="protein sequence ID" value="CAF2101504.1"/>
    <property type="molecule type" value="Genomic_DNA"/>
</dbReference>
<keyword evidence="1" id="KW-0472">Membrane</keyword>